<evidence type="ECO:0000313" key="2">
    <source>
        <dbReference type="Proteomes" id="UP001221898"/>
    </source>
</evidence>
<dbReference type="EMBL" id="JAINUG010000086">
    <property type="protein sequence ID" value="KAJ8398967.1"/>
    <property type="molecule type" value="Genomic_DNA"/>
</dbReference>
<organism evidence="1 2">
    <name type="scientific">Aldrovandia affinis</name>
    <dbReference type="NCBI Taxonomy" id="143900"/>
    <lineage>
        <taxon>Eukaryota</taxon>
        <taxon>Metazoa</taxon>
        <taxon>Chordata</taxon>
        <taxon>Craniata</taxon>
        <taxon>Vertebrata</taxon>
        <taxon>Euteleostomi</taxon>
        <taxon>Actinopterygii</taxon>
        <taxon>Neopterygii</taxon>
        <taxon>Teleostei</taxon>
        <taxon>Notacanthiformes</taxon>
        <taxon>Halosauridae</taxon>
        <taxon>Aldrovandia</taxon>
    </lineage>
</organism>
<gene>
    <name evidence="1" type="ORF">AAFF_G00416340</name>
</gene>
<dbReference type="AlphaFoldDB" id="A0AAD7WJ93"/>
<dbReference type="Proteomes" id="UP001221898">
    <property type="component" value="Unassembled WGS sequence"/>
</dbReference>
<name>A0AAD7WJ93_9TELE</name>
<keyword evidence="2" id="KW-1185">Reference proteome</keyword>
<reference evidence="1" key="1">
    <citation type="journal article" date="2023" name="Science">
        <title>Genome structures resolve the early diversification of teleost fishes.</title>
        <authorList>
            <person name="Parey E."/>
            <person name="Louis A."/>
            <person name="Montfort J."/>
            <person name="Bouchez O."/>
            <person name="Roques C."/>
            <person name="Iampietro C."/>
            <person name="Lluch J."/>
            <person name="Castinel A."/>
            <person name="Donnadieu C."/>
            <person name="Desvignes T."/>
            <person name="Floi Bucao C."/>
            <person name="Jouanno E."/>
            <person name="Wen M."/>
            <person name="Mejri S."/>
            <person name="Dirks R."/>
            <person name="Jansen H."/>
            <person name="Henkel C."/>
            <person name="Chen W.J."/>
            <person name="Zahm M."/>
            <person name="Cabau C."/>
            <person name="Klopp C."/>
            <person name="Thompson A.W."/>
            <person name="Robinson-Rechavi M."/>
            <person name="Braasch I."/>
            <person name="Lecointre G."/>
            <person name="Bobe J."/>
            <person name="Postlethwait J.H."/>
            <person name="Berthelot C."/>
            <person name="Roest Crollius H."/>
            <person name="Guiguen Y."/>
        </authorList>
    </citation>
    <scope>NUCLEOTIDE SEQUENCE</scope>
    <source>
        <strain evidence="1">NC1722</strain>
    </source>
</reference>
<evidence type="ECO:0000313" key="1">
    <source>
        <dbReference type="EMBL" id="KAJ8398967.1"/>
    </source>
</evidence>
<accession>A0AAD7WJ93</accession>
<sequence length="177" mass="19113">MFVEAVSLDRGIRDGFSFFTFYFLLLRPEAIPAAHWCGSERVSRSPTYRAVLREAPVLLTLVPRPWTGHHRSREGGGRDGSVGFFSERTACGPRLVESAPVSSAVGRRGRSIGGNLDGATAIGDGASVRASGAGTHGDDACFRQGLGQIKTNKLHFCRSITPTDGEMEMNGGLEMWR</sequence>
<protein>
    <submittedName>
        <fullName evidence="1">Uncharacterized protein</fullName>
    </submittedName>
</protein>
<proteinExistence type="predicted"/>
<comment type="caution">
    <text evidence="1">The sequence shown here is derived from an EMBL/GenBank/DDBJ whole genome shotgun (WGS) entry which is preliminary data.</text>
</comment>